<feature type="region of interest" description="Disordered" evidence="1">
    <location>
        <begin position="1"/>
        <end position="55"/>
    </location>
</feature>
<dbReference type="PANTHER" id="PTHR41913">
    <property type="entry name" value="DUF1684 DOMAIN-CONTAINING PROTEIN"/>
    <property type="match status" value="1"/>
</dbReference>
<dbReference type="AlphaFoldDB" id="A0A5J6FFL1"/>
<organism evidence="2 3">
    <name type="scientific">Streptomyces nitrosporeus</name>
    <dbReference type="NCBI Taxonomy" id="28894"/>
    <lineage>
        <taxon>Bacteria</taxon>
        <taxon>Bacillati</taxon>
        <taxon>Actinomycetota</taxon>
        <taxon>Actinomycetes</taxon>
        <taxon>Kitasatosporales</taxon>
        <taxon>Streptomycetaceae</taxon>
        <taxon>Streptomyces</taxon>
    </lineage>
</organism>
<dbReference type="Pfam" id="PF07920">
    <property type="entry name" value="DUF1684"/>
    <property type="match status" value="1"/>
</dbReference>
<feature type="compositionally biased region" description="Basic and acidic residues" evidence="1">
    <location>
        <begin position="43"/>
        <end position="55"/>
    </location>
</feature>
<proteinExistence type="predicted"/>
<gene>
    <name evidence="2" type="ORF">CP967_27595</name>
</gene>
<accession>A0A5J6FFL1</accession>
<sequence>MSTDDDVQQGAPREPGDTRNDGGPQGVRETRRPQGAQDSQEPQELREPQEPQDLREARAWQRWHEERVVVVAAPHGPLSLTGTHWLSDHPDGLLPGVPGQWREEGEEVVLTAAPEDGLTLDAEPLTGRARLAPDRGPAGASRVARGERRLVVLRREGLWAVRDFDPGSAARHAFRTIDATPYDPRWSLDGVFRPYAEDRNVRVGNADGRERELGLGGEVAFTLDGTEHTLRVAVEPDGSLWAVFADATSGTSSYRFRFLRPPAPDAQGRVKIDFNRALLPPCAFADHFICPFPPPGNTLTAPVPAGERNRVDA</sequence>
<name>A0A5J6FFL1_9ACTN</name>
<dbReference type="RefSeq" id="WP_150490547.1">
    <property type="nucleotide sequence ID" value="NZ_BMUV01000022.1"/>
</dbReference>
<dbReference type="Proteomes" id="UP000326178">
    <property type="component" value="Chromosome"/>
</dbReference>
<keyword evidence="3" id="KW-1185">Reference proteome</keyword>
<dbReference type="EMBL" id="CP023702">
    <property type="protein sequence ID" value="QEU75238.1"/>
    <property type="molecule type" value="Genomic_DNA"/>
</dbReference>
<evidence type="ECO:0000313" key="3">
    <source>
        <dbReference type="Proteomes" id="UP000326178"/>
    </source>
</evidence>
<protein>
    <submittedName>
        <fullName evidence="2">DUF1684 domain-containing protein</fullName>
    </submittedName>
</protein>
<dbReference type="PANTHER" id="PTHR41913:SF1">
    <property type="entry name" value="DUF1684 DOMAIN-CONTAINING PROTEIN"/>
    <property type="match status" value="1"/>
</dbReference>
<dbReference type="KEGG" id="snk:CP967_27595"/>
<evidence type="ECO:0000313" key="2">
    <source>
        <dbReference type="EMBL" id="QEU75238.1"/>
    </source>
</evidence>
<dbReference type="OrthoDB" id="5493262at2"/>
<evidence type="ECO:0000256" key="1">
    <source>
        <dbReference type="SAM" id="MobiDB-lite"/>
    </source>
</evidence>
<dbReference type="InterPro" id="IPR012467">
    <property type="entry name" value="DUF1684"/>
</dbReference>
<reference evidence="2 3" key="1">
    <citation type="submission" date="2017-09" db="EMBL/GenBank/DDBJ databases">
        <authorList>
            <person name="Lee N."/>
            <person name="Cho B.-K."/>
        </authorList>
    </citation>
    <scope>NUCLEOTIDE SEQUENCE [LARGE SCALE GENOMIC DNA]</scope>
    <source>
        <strain evidence="2 3">ATCC 12769</strain>
    </source>
</reference>